<dbReference type="AlphaFoldDB" id="A0AB39AU93"/>
<dbReference type="Pfam" id="PF13439">
    <property type="entry name" value="Glyco_transf_4"/>
    <property type="match status" value="1"/>
</dbReference>
<proteinExistence type="predicted"/>
<dbReference type="RefSeq" id="WP_016899846.1">
    <property type="nucleotide sequence ID" value="NZ_CP162514.1"/>
</dbReference>
<reference evidence="3" key="1">
    <citation type="submission" date="2024-07" db="EMBL/GenBank/DDBJ databases">
        <authorList>
            <person name="Jiang Y."/>
            <person name="Qin Q."/>
        </authorList>
    </citation>
    <scope>NUCLEOTIDE SEQUENCE</scope>
    <source>
        <strain evidence="3">SD03</strain>
    </source>
</reference>
<dbReference type="PANTHER" id="PTHR12526:SF630">
    <property type="entry name" value="GLYCOSYLTRANSFERASE"/>
    <property type="match status" value="1"/>
</dbReference>
<dbReference type="InterPro" id="IPR001296">
    <property type="entry name" value="Glyco_trans_1"/>
</dbReference>
<evidence type="ECO:0000259" key="1">
    <source>
        <dbReference type="Pfam" id="PF00534"/>
    </source>
</evidence>
<evidence type="ECO:0000259" key="2">
    <source>
        <dbReference type="Pfam" id="PF13439"/>
    </source>
</evidence>
<dbReference type="CDD" id="cd03811">
    <property type="entry name" value="GT4_GT28_WabH-like"/>
    <property type="match status" value="1"/>
</dbReference>
<dbReference type="Pfam" id="PF00534">
    <property type="entry name" value="Glycos_transf_1"/>
    <property type="match status" value="1"/>
</dbReference>
<dbReference type="EC" id="2.4.-.-" evidence="3"/>
<sequence>MSRNTVFVINSFGGGGAERALSKILQDPTINDGCLTLVTLDHAEFAYRIPDNVNHVCLNTNGSFIKSIYKLVKYLKVNQPKQVMSFLARANCCNVIAGKLLNFKTIISERTYTSTYYNNSISGQLFKFLIRALYPKADKIVAVSKGVAKDLEVNFSVDSEKITVLYNFYVNQEIIDASNEEVIKSLPSKFIVAVGRLQKVKNFSMLIEAYSKVATSHKLVLLGDGPELNHLKNIAKVNNVEDKVIFYGHVSNPYSIVSKSSLFVLSSNTEGFPNALAEAMVLSKPIVATNCMSGPSEILADQVTLDFENVFEAKYGFLTPVGDALAMSKAITDMLKEENLHKFKCLSYIRSQDFSQQVFFEKLTKILD</sequence>
<evidence type="ECO:0000313" key="3">
    <source>
        <dbReference type="EMBL" id="XDH88902.1"/>
    </source>
</evidence>
<name>A0AB39AU93_9GAMM</name>
<gene>
    <name evidence="3" type="ORF">ABZP26_06925</name>
</gene>
<accession>A0AB39AU93</accession>
<dbReference type="PANTHER" id="PTHR12526">
    <property type="entry name" value="GLYCOSYLTRANSFERASE"/>
    <property type="match status" value="1"/>
</dbReference>
<protein>
    <submittedName>
        <fullName evidence="3">Glycosyltransferase</fullName>
        <ecNumber evidence="3">2.4.-.-</ecNumber>
    </submittedName>
</protein>
<dbReference type="InterPro" id="IPR028098">
    <property type="entry name" value="Glyco_trans_4-like_N"/>
</dbReference>
<feature type="domain" description="Glycosyl transferase family 1" evidence="1">
    <location>
        <begin position="186"/>
        <end position="341"/>
    </location>
</feature>
<dbReference type="GO" id="GO:0016757">
    <property type="term" value="F:glycosyltransferase activity"/>
    <property type="evidence" value="ECO:0007669"/>
    <property type="project" value="UniProtKB-KW"/>
</dbReference>
<keyword evidence="3" id="KW-0328">Glycosyltransferase</keyword>
<keyword evidence="3" id="KW-0808">Transferase</keyword>
<dbReference type="EMBL" id="CP162514">
    <property type="protein sequence ID" value="XDH88902.1"/>
    <property type="molecule type" value="Genomic_DNA"/>
</dbReference>
<dbReference type="Gene3D" id="3.40.50.2000">
    <property type="entry name" value="Glycogen Phosphorylase B"/>
    <property type="match status" value="2"/>
</dbReference>
<dbReference type="SUPFAM" id="SSF53756">
    <property type="entry name" value="UDP-Glycosyltransferase/glycogen phosphorylase"/>
    <property type="match status" value="1"/>
</dbReference>
<feature type="domain" description="Glycosyltransferase subfamily 4-like N-terminal" evidence="2">
    <location>
        <begin position="51"/>
        <end position="168"/>
    </location>
</feature>
<dbReference type="GO" id="GO:1901135">
    <property type="term" value="P:carbohydrate derivative metabolic process"/>
    <property type="evidence" value="ECO:0007669"/>
    <property type="project" value="UniProtKB-ARBA"/>
</dbReference>
<organism evidence="3">
    <name type="scientific">Pseudoalteromonas sp. SD03</name>
    <dbReference type="NCBI Taxonomy" id="3231719"/>
    <lineage>
        <taxon>Bacteria</taxon>
        <taxon>Pseudomonadati</taxon>
        <taxon>Pseudomonadota</taxon>
        <taxon>Gammaproteobacteria</taxon>
        <taxon>Alteromonadales</taxon>
        <taxon>Pseudoalteromonadaceae</taxon>
        <taxon>Pseudoalteromonas</taxon>
    </lineage>
</organism>